<dbReference type="Proteomes" id="UP000294881">
    <property type="component" value="Unassembled WGS sequence"/>
</dbReference>
<evidence type="ECO:0000313" key="3">
    <source>
        <dbReference type="EMBL" id="TCO11416.1"/>
    </source>
</evidence>
<dbReference type="PANTHER" id="PTHR11240">
    <property type="entry name" value="RIBONUCLEASE T2"/>
    <property type="match status" value="1"/>
</dbReference>
<dbReference type="CDD" id="cd01062">
    <property type="entry name" value="RNase_T2_prok"/>
    <property type="match status" value="1"/>
</dbReference>
<dbReference type="InterPro" id="IPR036430">
    <property type="entry name" value="RNase_T2-like_sf"/>
</dbReference>
<evidence type="ECO:0000256" key="2">
    <source>
        <dbReference type="RuleBase" id="RU004328"/>
    </source>
</evidence>
<dbReference type="GO" id="GO:0006401">
    <property type="term" value="P:RNA catabolic process"/>
    <property type="evidence" value="ECO:0007669"/>
    <property type="project" value="UniProtKB-ARBA"/>
</dbReference>
<dbReference type="EMBL" id="SLWL01000012">
    <property type="protein sequence ID" value="TCO11416.1"/>
    <property type="molecule type" value="Genomic_DNA"/>
</dbReference>
<proteinExistence type="inferred from homology"/>
<dbReference type="Gene3D" id="3.90.730.10">
    <property type="entry name" value="Ribonuclease T2-like"/>
    <property type="match status" value="1"/>
</dbReference>
<dbReference type="Pfam" id="PF00445">
    <property type="entry name" value="Ribonuclease_T2"/>
    <property type="match status" value="1"/>
</dbReference>
<reference evidence="3 4" key="1">
    <citation type="submission" date="2019-03" db="EMBL/GenBank/DDBJ databases">
        <title>Genomic Encyclopedia of Type Strains, Phase IV (KMG-IV): sequencing the most valuable type-strain genomes for metagenomic binning, comparative biology and taxonomic classification.</title>
        <authorList>
            <person name="Goeker M."/>
        </authorList>
    </citation>
    <scope>NUCLEOTIDE SEQUENCE [LARGE SCALE GENOMIC DNA]</scope>
    <source>
        <strain evidence="3 4">DSM 22958</strain>
    </source>
</reference>
<dbReference type="InterPro" id="IPR018188">
    <property type="entry name" value="RNase_T2_His_AS_1"/>
</dbReference>
<dbReference type="AlphaFoldDB" id="A0A4R2GPJ6"/>
<dbReference type="PROSITE" id="PS00530">
    <property type="entry name" value="RNASE_T2_1"/>
    <property type="match status" value="1"/>
</dbReference>
<keyword evidence="4" id="KW-1185">Reference proteome</keyword>
<accession>A0A4R2GPJ6</accession>
<dbReference type="GO" id="GO:0033897">
    <property type="term" value="F:ribonuclease T2 activity"/>
    <property type="evidence" value="ECO:0007669"/>
    <property type="project" value="InterPro"/>
</dbReference>
<protein>
    <submittedName>
        <fullName evidence="3">Ribonuclease T2</fullName>
    </submittedName>
</protein>
<gene>
    <name evidence="3" type="ORF">EV666_1121</name>
</gene>
<name>A0A4R2GPJ6_9HYPH</name>
<comment type="similarity">
    <text evidence="1 2">Belongs to the RNase T2 family.</text>
</comment>
<dbReference type="SUPFAM" id="SSF55895">
    <property type="entry name" value="Ribonuclease Rh-like"/>
    <property type="match status" value="1"/>
</dbReference>
<organism evidence="3 4">
    <name type="scientific">Camelimonas lactis</name>
    <dbReference type="NCBI Taxonomy" id="659006"/>
    <lineage>
        <taxon>Bacteria</taxon>
        <taxon>Pseudomonadati</taxon>
        <taxon>Pseudomonadota</taxon>
        <taxon>Alphaproteobacteria</taxon>
        <taxon>Hyphomicrobiales</taxon>
        <taxon>Chelatococcaceae</taxon>
        <taxon>Camelimonas</taxon>
    </lineage>
</organism>
<evidence type="ECO:0000256" key="1">
    <source>
        <dbReference type="ARBA" id="ARBA00007469"/>
    </source>
</evidence>
<sequence length="242" mass="26340">MITPRSVAALALTRRPRLARLVAALPGAVMLLAIAPAGAQWGGGPRADRGAAPGNFDHYVLALSWSPSFCMREGQRKQRSQCDVGQKLGFVVHGLWPQYASNGYPSECAPSPRFPSRMALRAADGVFPDEGLARHEWRVHGTCSGSTAVDYFRDVRRARDAVTIPDAYRGAGGPFRDNVMALKRAFVAANPRLRVDMIDVACSRGALREIYICFSKDLRSFAPCGDMGPPRCRAGFEVPPPR</sequence>
<comment type="caution">
    <text evidence="3">The sequence shown here is derived from an EMBL/GenBank/DDBJ whole genome shotgun (WGS) entry which is preliminary data.</text>
</comment>
<dbReference type="GO" id="GO:0003723">
    <property type="term" value="F:RNA binding"/>
    <property type="evidence" value="ECO:0007669"/>
    <property type="project" value="InterPro"/>
</dbReference>
<dbReference type="InterPro" id="IPR001568">
    <property type="entry name" value="RNase_T2-like"/>
</dbReference>
<evidence type="ECO:0000313" key="4">
    <source>
        <dbReference type="Proteomes" id="UP000294881"/>
    </source>
</evidence>
<dbReference type="PANTHER" id="PTHR11240:SF22">
    <property type="entry name" value="RIBONUCLEASE T2"/>
    <property type="match status" value="1"/>
</dbReference>
<dbReference type="InterPro" id="IPR039378">
    <property type="entry name" value="RNase_T2_prok"/>
</dbReference>